<dbReference type="Proteomes" id="UP000002363">
    <property type="component" value="Chromosome"/>
</dbReference>
<feature type="domain" description="Putative tail fiber protein gp53-like C-terminal" evidence="1">
    <location>
        <begin position="259"/>
        <end position="340"/>
    </location>
</feature>
<keyword evidence="3" id="KW-1185">Reference proteome</keyword>
<dbReference type="PATRIC" id="fig|716541.4.peg.3706"/>
<evidence type="ECO:0000313" key="2">
    <source>
        <dbReference type="EMBL" id="ADF63078.1"/>
    </source>
</evidence>
<accession>A0A0H3CMI6</accession>
<gene>
    <name evidence="2" type="ordered locus">ECL_03544</name>
</gene>
<dbReference type="OrthoDB" id="1921264at2"/>
<dbReference type="EMBL" id="CP001918">
    <property type="protein sequence ID" value="ADF63078.1"/>
    <property type="molecule type" value="Genomic_DNA"/>
</dbReference>
<dbReference type="RefSeq" id="WP_013098030.1">
    <property type="nucleotide sequence ID" value="NC_014121.1"/>
</dbReference>
<organism evidence="2 3">
    <name type="scientific">Enterobacter cloacae subsp. cloacae (strain ATCC 13047 / DSM 30054 / NBRC 13535 / NCTC 10005 / WDCM 00083 / NCDC 279-56)</name>
    <dbReference type="NCBI Taxonomy" id="716541"/>
    <lineage>
        <taxon>Bacteria</taxon>
        <taxon>Pseudomonadati</taxon>
        <taxon>Pseudomonadota</taxon>
        <taxon>Gammaproteobacteria</taxon>
        <taxon>Enterobacterales</taxon>
        <taxon>Enterobacteriaceae</taxon>
        <taxon>Enterobacter</taxon>
        <taxon>Enterobacter cloacae complex</taxon>
    </lineage>
</organism>
<dbReference type="STRING" id="716541.ECL_03544"/>
<dbReference type="EnsemblBacteria" id="ADF63078">
    <property type="protein sequence ID" value="ADF63078"/>
    <property type="gene ID" value="ECL_03544"/>
</dbReference>
<name>A0A0H3CMI6_ENTCC</name>
<evidence type="ECO:0000313" key="3">
    <source>
        <dbReference type="Proteomes" id="UP000002363"/>
    </source>
</evidence>
<reference evidence="2 3" key="1">
    <citation type="journal article" date="2010" name="J. Bacteriol.">
        <title>Complete genome sequence of Enterobacter cloacae subsp. cloacae type strain ATCC 13047.</title>
        <authorList>
            <person name="Ren Y."/>
            <person name="Ren Y."/>
            <person name="Zhou Z."/>
            <person name="Guo X."/>
            <person name="Li Y."/>
            <person name="Feng L."/>
            <person name="Wang L."/>
        </authorList>
    </citation>
    <scope>NUCLEOTIDE SEQUENCE [LARGE SCALE GENOMIC DNA]</scope>
    <source>
        <strain evidence="3">ATCC 13047 / DSM 30054 / NBRC 13535 / NCTC 10005 / WDCM 00083 / NCDC 279-56</strain>
    </source>
</reference>
<protein>
    <recommendedName>
        <fullName evidence="1">Putative tail fiber protein gp53-like C-terminal domain-containing protein</fullName>
    </recommendedName>
</protein>
<dbReference type="InterPro" id="IPR054075">
    <property type="entry name" value="Gp53-like_C"/>
</dbReference>
<dbReference type="Gene3D" id="2.60.40.3940">
    <property type="match status" value="1"/>
</dbReference>
<proteinExistence type="predicted"/>
<evidence type="ECO:0000259" key="1">
    <source>
        <dbReference type="Pfam" id="PF21882"/>
    </source>
</evidence>
<dbReference type="eggNOG" id="ENOG5030J05">
    <property type="taxonomic scope" value="Bacteria"/>
</dbReference>
<dbReference type="Pfam" id="PF21882">
    <property type="entry name" value="Gp53-like_C"/>
    <property type="match status" value="1"/>
</dbReference>
<dbReference type="AlphaFoldDB" id="A0A0H3CMI6"/>
<dbReference type="KEGG" id="enc:ECL_03544"/>
<sequence length="340" mass="35128">MNFTDIPARILKAFGLNGLKNTIPTDSSTSTDNNGVATFDKGFPQITMQPLSAGGIPPSGKDMNGILYALSLKEQWADAGMSYPFNSDFATAISGYPKGSVLLNSQQSGKWLNLTDGNSTSPESLTGASTGWVPLDNYGVTTITGLAATNVTLSSLQAAKERIVLTGTLTSNIAIIFPAWMASWTVVNNCTGAFTVTCRTASGTGITAATGTTEKLYCDGVNITRDFGTASQRNVGDGSGNIPDMSFFQNSKSSSGYARLPGGVIIQWGTASTGTSGITVNFPIPFPTLVGSVTATDSGGAQANSVGLTVLSLSQVSFFGRAIQSGAASNTAVRWIAIGY</sequence>
<dbReference type="HOGENOM" id="CLU_777881_0_0_6"/>